<organism evidence="1">
    <name type="scientific">Rhipicephalus pulchellus</name>
    <name type="common">Yellow backed tick</name>
    <name type="synonym">Dermacentor pulchellus</name>
    <dbReference type="NCBI Taxonomy" id="72859"/>
    <lineage>
        <taxon>Eukaryota</taxon>
        <taxon>Metazoa</taxon>
        <taxon>Ecdysozoa</taxon>
        <taxon>Arthropoda</taxon>
        <taxon>Chelicerata</taxon>
        <taxon>Arachnida</taxon>
        <taxon>Acari</taxon>
        <taxon>Parasitiformes</taxon>
        <taxon>Ixodida</taxon>
        <taxon>Ixodoidea</taxon>
        <taxon>Ixodidae</taxon>
        <taxon>Rhipicephalinae</taxon>
        <taxon>Rhipicephalus</taxon>
        <taxon>Rhipicephalus</taxon>
    </lineage>
</organism>
<name>L7M246_RHIPC</name>
<protein>
    <submittedName>
        <fullName evidence="1">Putative tick transposon</fullName>
    </submittedName>
</protein>
<accession>L7M246</accession>
<sequence length="425" mass="47732">MKAFHAFLISHVTYAAPFLNWKKTELNKIDMLIRTGLKRVLSLPRNTSTERLLKLGLHNTATELFEAQRHAQISRLSLSRAGNEILLEAGLQPLFMPPEKSQLCTHAMKAITVDPIPRNMHPTHNEGRRKARAKAILAKIIRNDTQVLFVDAAKYWNRGAYAVSVVDAHGSLVNAATVFTNFTHEAEEMAIALALRSCTGASVIYSDSRTAIRTFSAALVSSKAATVVNRIFNHETKEENFPSSHIAWFPAHMGNISGFPGCNPNERAHQLARELTFRVCGPPPRFNAACRNLDHKDPLVSYHELTSHHRLERRTFPPPHTNLNRAQAITYRQLQTRTYITPTALSRINPDFSTVCPHCGHEYNNFDHMLWLCPANVGTDFSDQSSWDSALRSTELIAQLKAVQRARAVAERLCLPVPTWVEPPD</sequence>
<dbReference type="EMBL" id="GACK01006633">
    <property type="protein sequence ID" value="JAA58401.1"/>
    <property type="molecule type" value="mRNA"/>
</dbReference>
<dbReference type="InterPro" id="IPR036397">
    <property type="entry name" value="RNaseH_sf"/>
</dbReference>
<reference evidence="1" key="2">
    <citation type="journal article" date="2015" name="J. Proteomics">
        <title>Sexual differences in the sialomes of the zebra tick, Rhipicephalus pulchellus.</title>
        <authorList>
            <person name="Tan A.W."/>
            <person name="Francischetti I.M."/>
            <person name="Slovak M."/>
            <person name="Kini R.M."/>
            <person name="Ribeiro J.M."/>
        </authorList>
    </citation>
    <scope>NUCLEOTIDE SEQUENCE</scope>
    <source>
        <tissue evidence="1">Salivary gland</tissue>
    </source>
</reference>
<dbReference type="InterPro" id="IPR012337">
    <property type="entry name" value="RNaseH-like_sf"/>
</dbReference>
<dbReference type="GO" id="GO:0003676">
    <property type="term" value="F:nucleic acid binding"/>
    <property type="evidence" value="ECO:0007669"/>
    <property type="project" value="InterPro"/>
</dbReference>
<reference evidence="1" key="1">
    <citation type="submission" date="2012-11" db="EMBL/GenBank/DDBJ databases">
        <authorList>
            <person name="Lucero-Rivera Y.E."/>
            <person name="Tovar-Ramirez D."/>
        </authorList>
    </citation>
    <scope>NUCLEOTIDE SEQUENCE</scope>
    <source>
        <tissue evidence="1">Salivary gland</tissue>
    </source>
</reference>
<dbReference type="SUPFAM" id="SSF53098">
    <property type="entry name" value="Ribonuclease H-like"/>
    <property type="match status" value="1"/>
</dbReference>
<dbReference type="Gene3D" id="3.30.420.10">
    <property type="entry name" value="Ribonuclease H-like superfamily/Ribonuclease H"/>
    <property type="match status" value="1"/>
</dbReference>
<dbReference type="AlphaFoldDB" id="L7M246"/>
<proteinExistence type="evidence at transcript level"/>
<evidence type="ECO:0000313" key="1">
    <source>
        <dbReference type="EMBL" id="JAA58401.1"/>
    </source>
</evidence>